<sequence>MAAANDQSGFLRVFSARPQQVFKEPRINELSETAVQGMANGHRVYVFVANDNHLAAPDMVSSTQSSLMAMAVVSPVINLSLRMHNRKYNTVINNVVLPPGNMRAYKEFLLWVGDVVSKGSMVPLRNLKNKPITTYAEIVKIATKLKIGYLAVGLRRRVSSAVNPSVGKQFIVHPGDVRDLFTELPAGHWVRVAVAKGIAVAVNSNNLHPNFASKLDDLYSEIEGLDMEIQQEINELN</sequence>
<gene>
    <name evidence="1" type="ORF">LTR05_007221</name>
</gene>
<keyword evidence="2" id="KW-1185">Reference proteome</keyword>
<organism evidence="1 2">
    <name type="scientific">Lithohypha guttulata</name>
    <dbReference type="NCBI Taxonomy" id="1690604"/>
    <lineage>
        <taxon>Eukaryota</taxon>
        <taxon>Fungi</taxon>
        <taxon>Dikarya</taxon>
        <taxon>Ascomycota</taxon>
        <taxon>Pezizomycotina</taxon>
        <taxon>Eurotiomycetes</taxon>
        <taxon>Chaetothyriomycetidae</taxon>
        <taxon>Chaetothyriales</taxon>
        <taxon>Trichomeriaceae</taxon>
        <taxon>Lithohypha</taxon>
    </lineage>
</organism>
<accession>A0AAN7SUP3</accession>
<comment type="caution">
    <text evidence="1">The sequence shown here is derived from an EMBL/GenBank/DDBJ whole genome shotgun (WGS) entry which is preliminary data.</text>
</comment>
<proteinExistence type="predicted"/>
<reference evidence="1 2" key="1">
    <citation type="submission" date="2023-08" db="EMBL/GenBank/DDBJ databases">
        <title>Black Yeasts Isolated from many extreme environments.</title>
        <authorList>
            <person name="Coleine C."/>
            <person name="Stajich J.E."/>
            <person name="Selbmann L."/>
        </authorList>
    </citation>
    <scope>NUCLEOTIDE SEQUENCE [LARGE SCALE GENOMIC DNA]</scope>
    <source>
        <strain evidence="1 2">CCFEE 5910</strain>
    </source>
</reference>
<dbReference type="EMBL" id="JAVRRJ010000008">
    <property type="protein sequence ID" value="KAK5082079.1"/>
    <property type="molecule type" value="Genomic_DNA"/>
</dbReference>
<dbReference type="Proteomes" id="UP001309876">
    <property type="component" value="Unassembled WGS sequence"/>
</dbReference>
<evidence type="ECO:0000313" key="1">
    <source>
        <dbReference type="EMBL" id="KAK5082079.1"/>
    </source>
</evidence>
<protein>
    <submittedName>
        <fullName evidence="1">Uncharacterized protein</fullName>
    </submittedName>
</protein>
<evidence type="ECO:0000313" key="2">
    <source>
        <dbReference type="Proteomes" id="UP001309876"/>
    </source>
</evidence>
<name>A0AAN7SUP3_9EURO</name>
<dbReference type="AlphaFoldDB" id="A0AAN7SUP3"/>